<name>A0A0V1BSJ2_TRISP</name>
<dbReference type="AlphaFoldDB" id="A0A0V1BSJ2"/>
<sequence length="63" mass="7051">MNANLPSSITVALIQQRIFLCSERVHKGVLALVHGVYGTETVEQHLHQNCHLPRASAKMYLLL</sequence>
<protein>
    <submittedName>
        <fullName evidence="1">Uncharacterized protein</fullName>
    </submittedName>
</protein>
<evidence type="ECO:0000313" key="1">
    <source>
        <dbReference type="EMBL" id="KRY39887.1"/>
    </source>
</evidence>
<keyword evidence="2" id="KW-1185">Reference proteome</keyword>
<accession>A0A0V1BSJ2</accession>
<reference evidence="1 2" key="1">
    <citation type="submission" date="2015-01" db="EMBL/GenBank/DDBJ databases">
        <title>Evolution of Trichinella species and genotypes.</title>
        <authorList>
            <person name="Korhonen P.K."/>
            <person name="Edoardo P."/>
            <person name="Giuseppe L.R."/>
            <person name="Gasser R.B."/>
        </authorList>
    </citation>
    <scope>NUCLEOTIDE SEQUENCE [LARGE SCALE GENOMIC DNA]</scope>
    <source>
        <strain evidence="1">ISS3</strain>
    </source>
</reference>
<gene>
    <name evidence="1" type="ORF">T01_6407</name>
</gene>
<dbReference type="Proteomes" id="UP000054776">
    <property type="component" value="Unassembled WGS sequence"/>
</dbReference>
<dbReference type="InParanoid" id="A0A0V1BSJ2"/>
<proteinExistence type="predicted"/>
<dbReference type="EMBL" id="JYDH01000015">
    <property type="protein sequence ID" value="KRY39887.1"/>
    <property type="molecule type" value="Genomic_DNA"/>
</dbReference>
<comment type="caution">
    <text evidence="1">The sequence shown here is derived from an EMBL/GenBank/DDBJ whole genome shotgun (WGS) entry which is preliminary data.</text>
</comment>
<organism evidence="1 2">
    <name type="scientific">Trichinella spiralis</name>
    <name type="common">Trichina worm</name>
    <dbReference type="NCBI Taxonomy" id="6334"/>
    <lineage>
        <taxon>Eukaryota</taxon>
        <taxon>Metazoa</taxon>
        <taxon>Ecdysozoa</taxon>
        <taxon>Nematoda</taxon>
        <taxon>Enoplea</taxon>
        <taxon>Dorylaimia</taxon>
        <taxon>Trichinellida</taxon>
        <taxon>Trichinellidae</taxon>
        <taxon>Trichinella</taxon>
    </lineage>
</organism>
<evidence type="ECO:0000313" key="2">
    <source>
        <dbReference type="Proteomes" id="UP000054776"/>
    </source>
</evidence>